<evidence type="ECO:0000313" key="1">
    <source>
        <dbReference type="EMBL" id="QDY77750.1"/>
    </source>
</evidence>
<dbReference type="AlphaFoldDB" id="A0A5B8JIW4"/>
<name>A0A5B8JIW4_9ACTN</name>
<protein>
    <recommendedName>
        <fullName evidence="3">Exo-alpha-sialidase</fullName>
    </recommendedName>
</protein>
<keyword evidence="2" id="KW-1185">Reference proteome</keyword>
<dbReference type="Proteomes" id="UP000320580">
    <property type="component" value="Chromosome"/>
</dbReference>
<proteinExistence type="predicted"/>
<sequence>MKRPGDVPVPDADVRPRMTIRVSRDSGRTWGPVTVVRSSRTEDLPLEPLRFPPCRCPRCRAA</sequence>
<gene>
    <name evidence="1" type="ORF">FQU76_15935</name>
</gene>
<reference evidence="1 2" key="1">
    <citation type="submission" date="2019-07" db="EMBL/GenBank/DDBJ databases">
        <authorList>
            <person name="Zhu P."/>
        </authorList>
    </citation>
    <scope>NUCLEOTIDE SEQUENCE [LARGE SCALE GENOMIC DNA]</scope>
    <source>
        <strain evidence="1 2">SSL-25</strain>
    </source>
</reference>
<dbReference type="KEGG" id="sqz:FQU76_15935"/>
<evidence type="ECO:0008006" key="3">
    <source>
        <dbReference type="Google" id="ProtNLM"/>
    </source>
</evidence>
<accession>A0A5B8JIW4</accession>
<organism evidence="1 2">
    <name type="scientific">Streptomyces qinzhouensis</name>
    <dbReference type="NCBI Taxonomy" id="2599401"/>
    <lineage>
        <taxon>Bacteria</taxon>
        <taxon>Bacillati</taxon>
        <taxon>Actinomycetota</taxon>
        <taxon>Actinomycetes</taxon>
        <taxon>Kitasatosporales</taxon>
        <taxon>Streptomycetaceae</taxon>
        <taxon>Streptomyces</taxon>
    </lineage>
</organism>
<dbReference type="EMBL" id="CP042266">
    <property type="protein sequence ID" value="QDY77750.1"/>
    <property type="molecule type" value="Genomic_DNA"/>
</dbReference>
<evidence type="ECO:0000313" key="2">
    <source>
        <dbReference type="Proteomes" id="UP000320580"/>
    </source>
</evidence>